<dbReference type="RefSeq" id="WP_211144806.1">
    <property type="nucleotide sequence ID" value="NZ_JAEEGB010000045.1"/>
</dbReference>
<name>A0A934I3L0_9CLOT</name>
<dbReference type="EMBL" id="JAEEGB010000045">
    <property type="protein sequence ID" value="MBI6875462.1"/>
    <property type="molecule type" value="Genomic_DNA"/>
</dbReference>
<evidence type="ECO:0000256" key="1">
    <source>
        <dbReference type="SAM" id="MobiDB-lite"/>
    </source>
</evidence>
<comment type="caution">
    <text evidence="2">The sequence shown here is derived from an EMBL/GenBank/DDBJ whole genome shotgun (WGS) entry which is preliminary data.</text>
</comment>
<proteinExistence type="predicted"/>
<feature type="region of interest" description="Disordered" evidence="1">
    <location>
        <begin position="111"/>
        <end position="133"/>
    </location>
</feature>
<dbReference type="Proteomes" id="UP000622687">
    <property type="component" value="Unassembled WGS sequence"/>
</dbReference>
<keyword evidence="3" id="KW-1185">Reference proteome</keyword>
<evidence type="ECO:0000313" key="2">
    <source>
        <dbReference type="EMBL" id="MBI6875462.1"/>
    </source>
</evidence>
<gene>
    <name evidence="2" type="ORF">I6U51_22575</name>
</gene>
<accession>A0A934I3L0</accession>
<reference evidence="2" key="1">
    <citation type="submission" date="2020-12" db="EMBL/GenBank/DDBJ databases">
        <title>Clostridium thailandense sp. nov., a novel acetogenic bacterium isolated from peat land soil in Thailand.</title>
        <authorList>
            <person name="Chaikitkaew S."/>
            <person name="Birkeland N.K."/>
        </authorList>
    </citation>
    <scope>NUCLEOTIDE SEQUENCE</scope>
    <source>
        <strain evidence="2">DSM 17425</strain>
    </source>
</reference>
<organism evidence="2 3">
    <name type="scientific">Clostridium aciditolerans</name>
    <dbReference type="NCBI Taxonomy" id="339861"/>
    <lineage>
        <taxon>Bacteria</taxon>
        <taxon>Bacillati</taxon>
        <taxon>Bacillota</taxon>
        <taxon>Clostridia</taxon>
        <taxon>Eubacteriales</taxon>
        <taxon>Clostridiaceae</taxon>
        <taxon>Clostridium</taxon>
    </lineage>
</organism>
<dbReference type="AlphaFoldDB" id="A0A934I3L0"/>
<evidence type="ECO:0000313" key="3">
    <source>
        <dbReference type="Proteomes" id="UP000622687"/>
    </source>
</evidence>
<protein>
    <submittedName>
        <fullName evidence="2">Uncharacterized protein</fullName>
    </submittedName>
</protein>
<sequence length="133" mass="15904">MGNEQDREKNSLIEKRRLAEKTEHRLDELITTVENYTRTERHLEQYSEIGDPKGKAHARDIQAARKAEIQHLKNTIIYGDTYDDHPLENLKENIEDTKEYVEHFGSKMDDQTLKNIKEKQENREETYDQLRFD</sequence>